<feature type="transmembrane region" description="Helical" evidence="1">
    <location>
        <begin position="73"/>
        <end position="100"/>
    </location>
</feature>
<dbReference type="OrthoDB" id="3405519at2"/>
<evidence type="ECO:0000256" key="1">
    <source>
        <dbReference type="SAM" id="Phobius"/>
    </source>
</evidence>
<protein>
    <recommendedName>
        <fullName evidence="4">Glycerophosphoryl diester phosphodiesterase membrane domain-containing protein</fullName>
    </recommendedName>
</protein>
<feature type="transmembrane region" description="Helical" evidence="1">
    <location>
        <begin position="223"/>
        <end position="252"/>
    </location>
</feature>
<accession>D3PYH7</accession>
<dbReference type="RefSeq" id="WP_013017115.1">
    <property type="nucleotide sequence ID" value="NC_013947.1"/>
</dbReference>
<keyword evidence="1" id="KW-0812">Transmembrane</keyword>
<feature type="transmembrane region" description="Helical" evidence="1">
    <location>
        <begin position="186"/>
        <end position="211"/>
    </location>
</feature>
<organism evidence="2 3">
    <name type="scientific">Stackebrandtia nassauensis (strain DSM 44728 / CIP 108903 / NRRL B-16338 / NBRC 102104 / LLR-40K-21)</name>
    <dbReference type="NCBI Taxonomy" id="446470"/>
    <lineage>
        <taxon>Bacteria</taxon>
        <taxon>Bacillati</taxon>
        <taxon>Actinomycetota</taxon>
        <taxon>Actinomycetes</taxon>
        <taxon>Glycomycetales</taxon>
        <taxon>Glycomycetaceae</taxon>
        <taxon>Stackebrandtia</taxon>
    </lineage>
</organism>
<evidence type="ECO:0008006" key="4">
    <source>
        <dbReference type="Google" id="ProtNLM"/>
    </source>
</evidence>
<gene>
    <name evidence="2" type="ordered locus">Snas_1848</name>
</gene>
<keyword evidence="1" id="KW-0472">Membrane</keyword>
<dbReference type="EMBL" id="CP001778">
    <property type="protein sequence ID" value="ADD41544.1"/>
    <property type="molecule type" value="Genomic_DNA"/>
</dbReference>
<dbReference type="KEGG" id="sna:Snas_1848"/>
<keyword evidence="3" id="KW-1185">Reference proteome</keyword>
<proteinExistence type="predicted"/>
<dbReference type="eggNOG" id="ENOG5033ZG5">
    <property type="taxonomic scope" value="Bacteria"/>
</dbReference>
<feature type="transmembrane region" description="Helical" evidence="1">
    <location>
        <begin position="121"/>
        <end position="140"/>
    </location>
</feature>
<keyword evidence="1" id="KW-1133">Transmembrane helix</keyword>
<reference evidence="2 3" key="1">
    <citation type="journal article" date="2009" name="Stand. Genomic Sci.">
        <title>Complete genome sequence of Stackebrandtia nassauensis type strain (LLR-40K-21).</title>
        <authorList>
            <person name="Munk C."/>
            <person name="Lapidus A."/>
            <person name="Copeland A."/>
            <person name="Jando M."/>
            <person name="Mayilraj S."/>
            <person name="Glavina Del Rio T."/>
            <person name="Nolan M."/>
            <person name="Chen F."/>
            <person name="Lucas S."/>
            <person name="Tice H."/>
            <person name="Cheng J.F."/>
            <person name="Han C."/>
            <person name="Detter J.C."/>
            <person name="Bruce D."/>
            <person name="Goodwin L."/>
            <person name="Chain P."/>
            <person name="Pitluck S."/>
            <person name="Goker M."/>
            <person name="Ovchinikova G."/>
            <person name="Pati A."/>
            <person name="Ivanova N."/>
            <person name="Mavromatis K."/>
            <person name="Chen A."/>
            <person name="Palaniappan K."/>
            <person name="Land M."/>
            <person name="Hauser L."/>
            <person name="Chang Y.J."/>
            <person name="Jeffries C.D."/>
            <person name="Bristow J."/>
            <person name="Eisen J.A."/>
            <person name="Markowitz V."/>
            <person name="Hugenholtz P."/>
            <person name="Kyrpides N.C."/>
            <person name="Klenk H.P."/>
        </authorList>
    </citation>
    <scope>NUCLEOTIDE SEQUENCE [LARGE SCALE GENOMIC DNA]</scope>
    <source>
        <strain evidence="3">DSM 44728 / CIP 108903 / NRRL B-16338 / NBRC 102104 / LLR-40K-21</strain>
    </source>
</reference>
<sequence length="285" mass="31045">MTGSPVLPLRPLTIGELLDAAAAVLRSRWRSLLGMAFALALVEQIGMTTLRLLTVDEVKPKYTDQIVDNELLAWLWIMLGLTTELICISLLSGPATRVAVAAVRDEDPATLPPTVLDSRQWGPVLLFSMIIGVAGLVAAVLCVLPWFMVFALFGLSIPALVADGLPPDKAFWRSPKLFKRSSGRTAGVRLMAYFTWLIIRLVITCGAVVLLESGLIDFTTVLFDYFLVFLGVCYLAVNTAGYAMLACVDAVLHIETRVRTEGLDVVVSRMRARGQPVDISAPEAR</sequence>
<evidence type="ECO:0000313" key="3">
    <source>
        <dbReference type="Proteomes" id="UP000000844"/>
    </source>
</evidence>
<name>D3PYH7_STANL</name>
<dbReference type="AlphaFoldDB" id="D3PYH7"/>
<dbReference type="STRING" id="446470.Snas_1848"/>
<dbReference type="HOGENOM" id="CLU_1029084_0_0_11"/>
<evidence type="ECO:0000313" key="2">
    <source>
        <dbReference type="EMBL" id="ADD41544.1"/>
    </source>
</evidence>
<dbReference type="Proteomes" id="UP000000844">
    <property type="component" value="Chromosome"/>
</dbReference>